<evidence type="ECO:0000256" key="6">
    <source>
        <dbReference type="RuleBase" id="RU363132"/>
    </source>
</evidence>
<name>A0A9Q0QY19_9MAGN</name>
<evidence type="ECO:0000313" key="10">
    <source>
        <dbReference type="Proteomes" id="UP001141806"/>
    </source>
</evidence>
<evidence type="ECO:0000256" key="5">
    <source>
        <dbReference type="ARBA" id="ARBA00023136"/>
    </source>
</evidence>
<comment type="subcellular location">
    <subcellularLocation>
        <location evidence="1 6">Endoplasmic reticulum membrane</location>
        <topology evidence="1 6">Multi-pass membrane protein</topology>
    </subcellularLocation>
</comment>
<dbReference type="Proteomes" id="UP001141806">
    <property type="component" value="Unassembled WGS sequence"/>
</dbReference>
<dbReference type="PANTHER" id="PTHR46626">
    <property type="entry name" value="RETICULON-LIKE PROTEIN B17"/>
    <property type="match status" value="1"/>
</dbReference>
<feature type="compositionally biased region" description="Basic and acidic residues" evidence="7">
    <location>
        <begin position="131"/>
        <end position="150"/>
    </location>
</feature>
<dbReference type="OrthoDB" id="783438at2759"/>
<keyword evidence="10" id="KW-1185">Reference proteome</keyword>
<comment type="caution">
    <text evidence="6">Lacks conserved residue(s) required for the propagation of feature annotation.</text>
</comment>
<dbReference type="GO" id="GO:0005789">
    <property type="term" value="C:endoplasmic reticulum membrane"/>
    <property type="evidence" value="ECO:0007669"/>
    <property type="project" value="UniProtKB-SubCell"/>
</dbReference>
<sequence>MASTPSSHLSEPRLRSKSVSPLPPIGVFGGEAEDLALHPGHIPSSQTKKTSTPSHLSLKSSANSVPLQELLLLSPSPPLRRSRTRLFERTEVTEEALESVGHRKRCKSRAPSMVALLACPSPRNARKSRRRMEQEIREERDVGLGDEVGKPRRRKQSTRSRKEKLSLVPSVPASSLSPRSSDEDQSSLDHIGQLISDLIMWKDVAKSSLWFGFGSLCFLSTCFSRGFSFSFFSMVSQLGLLFLGLSFFCNSISQRNKEPKRQEFKLKEDDIIRATRVILPAANLAISKTRELFSGEPCITLKVAPILLFGAEYGHIITLRKLIATGFFLSFTVPKLYSCYSERINKQVEYLICLVWEAWGACSHKKIVAASAAAVFWNLSCLKTRIFTAFISVVILRHYRQCSEAEEDEVVDEQRQQQALVVAQVGLSK</sequence>
<keyword evidence="3 6" id="KW-0256">Endoplasmic reticulum</keyword>
<dbReference type="AlphaFoldDB" id="A0A9Q0QY19"/>
<gene>
    <name evidence="9" type="ORF">NE237_001379</name>
</gene>
<dbReference type="PANTHER" id="PTHR46626:SF2">
    <property type="entry name" value="RETICULON-LIKE PROTEIN B17"/>
    <property type="match status" value="1"/>
</dbReference>
<keyword evidence="2 6" id="KW-0812">Transmembrane</keyword>
<evidence type="ECO:0000256" key="1">
    <source>
        <dbReference type="ARBA" id="ARBA00004477"/>
    </source>
</evidence>
<protein>
    <recommendedName>
        <fullName evidence="6">Reticulon-like protein</fullName>
    </recommendedName>
</protein>
<reference evidence="9" key="1">
    <citation type="journal article" date="2023" name="Plant J.">
        <title>The genome of the king protea, Protea cynaroides.</title>
        <authorList>
            <person name="Chang J."/>
            <person name="Duong T.A."/>
            <person name="Schoeman C."/>
            <person name="Ma X."/>
            <person name="Roodt D."/>
            <person name="Barker N."/>
            <person name="Li Z."/>
            <person name="Van de Peer Y."/>
            <person name="Mizrachi E."/>
        </authorList>
    </citation>
    <scope>NUCLEOTIDE SEQUENCE</scope>
    <source>
        <tissue evidence="9">Young leaves</tissue>
    </source>
</reference>
<proteinExistence type="predicted"/>
<feature type="transmembrane region" description="Helical" evidence="6">
    <location>
        <begin position="234"/>
        <end position="252"/>
    </location>
</feature>
<comment type="caution">
    <text evidence="9">The sequence shown here is derived from an EMBL/GenBank/DDBJ whole genome shotgun (WGS) entry which is preliminary data.</text>
</comment>
<evidence type="ECO:0000259" key="8">
    <source>
        <dbReference type="PROSITE" id="PS50845"/>
    </source>
</evidence>
<evidence type="ECO:0000256" key="4">
    <source>
        <dbReference type="ARBA" id="ARBA00022989"/>
    </source>
</evidence>
<keyword evidence="5 6" id="KW-0472">Membrane</keyword>
<feature type="region of interest" description="Disordered" evidence="7">
    <location>
        <begin position="1"/>
        <end position="65"/>
    </location>
</feature>
<dbReference type="InterPro" id="IPR003388">
    <property type="entry name" value="Reticulon"/>
</dbReference>
<feature type="domain" description="Reticulon" evidence="8">
    <location>
        <begin position="195"/>
        <end position="351"/>
    </location>
</feature>
<dbReference type="Pfam" id="PF02453">
    <property type="entry name" value="Reticulon"/>
    <property type="match status" value="1"/>
</dbReference>
<feature type="compositionally biased region" description="Low complexity" evidence="7">
    <location>
        <begin position="166"/>
        <end position="179"/>
    </location>
</feature>
<keyword evidence="4 6" id="KW-1133">Transmembrane helix</keyword>
<feature type="compositionally biased region" description="Low complexity" evidence="7">
    <location>
        <begin position="43"/>
        <end position="54"/>
    </location>
</feature>
<evidence type="ECO:0000256" key="2">
    <source>
        <dbReference type="ARBA" id="ARBA00022692"/>
    </source>
</evidence>
<accession>A0A9Q0QY19</accession>
<feature type="region of interest" description="Disordered" evidence="7">
    <location>
        <begin position="120"/>
        <end position="186"/>
    </location>
</feature>
<dbReference type="InterPro" id="IPR044647">
    <property type="entry name" value="RTNLB17/18/21"/>
</dbReference>
<feature type="compositionally biased region" description="Basic residues" evidence="7">
    <location>
        <begin position="151"/>
        <end position="162"/>
    </location>
</feature>
<evidence type="ECO:0000256" key="7">
    <source>
        <dbReference type="SAM" id="MobiDB-lite"/>
    </source>
</evidence>
<organism evidence="9 10">
    <name type="scientific">Protea cynaroides</name>
    <dbReference type="NCBI Taxonomy" id="273540"/>
    <lineage>
        <taxon>Eukaryota</taxon>
        <taxon>Viridiplantae</taxon>
        <taxon>Streptophyta</taxon>
        <taxon>Embryophyta</taxon>
        <taxon>Tracheophyta</taxon>
        <taxon>Spermatophyta</taxon>
        <taxon>Magnoliopsida</taxon>
        <taxon>Proteales</taxon>
        <taxon>Proteaceae</taxon>
        <taxon>Protea</taxon>
    </lineage>
</organism>
<dbReference type="EMBL" id="JAMYWD010000003">
    <property type="protein sequence ID" value="KAJ4976273.1"/>
    <property type="molecule type" value="Genomic_DNA"/>
</dbReference>
<evidence type="ECO:0000256" key="3">
    <source>
        <dbReference type="ARBA" id="ARBA00022824"/>
    </source>
</evidence>
<dbReference type="PROSITE" id="PS50845">
    <property type="entry name" value="RETICULON"/>
    <property type="match status" value="1"/>
</dbReference>
<evidence type="ECO:0000313" key="9">
    <source>
        <dbReference type="EMBL" id="KAJ4976273.1"/>
    </source>
</evidence>